<dbReference type="PANTHER" id="PTHR13398">
    <property type="entry name" value="GDP-FUCOSE PROTEIN O-FUCOSYLTRANSFERASE 2"/>
    <property type="match status" value="1"/>
</dbReference>
<comment type="similarity">
    <text evidence="7">Belongs to the glycosyltransferase 68 family.</text>
</comment>
<dbReference type="InterPro" id="IPR045130">
    <property type="entry name" value="OFUT2-like"/>
</dbReference>
<dbReference type="GO" id="GO:0046922">
    <property type="term" value="F:peptide-O-fucosyltransferase activity"/>
    <property type="evidence" value="ECO:0007669"/>
    <property type="project" value="InterPro"/>
</dbReference>
<comment type="subcellular location">
    <subcellularLocation>
        <location evidence="1">Endoplasmic reticulum</location>
    </subcellularLocation>
</comment>
<evidence type="ECO:0000256" key="1">
    <source>
        <dbReference type="ARBA" id="ARBA00004240"/>
    </source>
</evidence>
<dbReference type="CDD" id="cd11296">
    <property type="entry name" value="O-FucT_like"/>
    <property type="match status" value="1"/>
</dbReference>
<gene>
    <name evidence="10" type="ORF">D9615_008308</name>
</gene>
<comment type="pathway">
    <text evidence="2">Protein modification; protein glycosylation.</text>
</comment>
<evidence type="ECO:0000256" key="7">
    <source>
        <dbReference type="ARBA" id="ARBA00025803"/>
    </source>
</evidence>
<evidence type="ECO:0000256" key="8">
    <source>
        <dbReference type="ARBA" id="ARBA00026232"/>
    </source>
</evidence>
<dbReference type="GO" id="GO:0005783">
    <property type="term" value="C:endoplasmic reticulum"/>
    <property type="evidence" value="ECO:0007669"/>
    <property type="project" value="UniProtKB-SubCell"/>
</dbReference>
<evidence type="ECO:0000256" key="3">
    <source>
        <dbReference type="ARBA" id="ARBA00022679"/>
    </source>
</evidence>
<organism evidence="10 11">
    <name type="scientific">Tricholomella constricta</name>
    <dbReference type="NCBI Taxonomy" id="117010"/>
    <lineage>
        <taxon>Eukaryota</taxon>
        <taxon>Fungi</taxon>
        <taxon>Dikarya</taxon>
        <taxon>Basidiomycota</taxon>
        <taxon>Agaricomycotina</taxon>
        <taxon>Agaricomycetes</taxon>
        <taxon>Agaricomycetidae</taxon>
        <taxon>Agaricales</taxon>
        <taxon>Tricholomatineae</taxon>
        <taxon>Lyophyllaceae</taxon>
        <taxon>Tricholomella</taxon>
    </lineage>
</organism>
<protein>
    <recommendedName>
        <fullName evidence="8">GDP-fucose protein O-fucosyltransferase 2</fullName>
    </recommendedName>
</protein>
<evidence type="ECO:0000256" key="6">
    <source>
        <dbReference type="ARBA" id="ARBA00023277"/>
    </source>
</evidence>
<dbReference type="Gene3D" id="3.40.50.11350">
    <property type="match status" value="1"/>
</dbReference>
<keyword evidence="9" id="KW-0812">Transmembrane</keyword>
<name>A0A8H5HDM6_9AGAR</name>
<keyword evidence="11" id="KW-1185">Reference proteome</keyword>
<comment type="caution">
    <text evidence="10">The sequence shown here is derived from an EMBL/GenBank/DDBJ whole genome shotgun (WGS) entry which is preliminary data.</text>
</comment>
<dbReference type="InterPro" id="IPR019378">
    <property type="entry name" value="GDP-Fuc_O-FucTrfase"/>
</dbReference>
<dbReference type="AlphaFoldDB" id="A0A8H5HDM6"/>
<evidence type="ECO:0000256" key="2">
    <source>
        <dbReference type="ARBA" id="ARBA00004922"/>
    </source>
</evidence>
<evidence type="ECO:0000256" key="5">
    <source>
        <dbReference type="ARBA" id="ARBA00023253"/>
    </source>
</evidence>
<evidence type="ECO:0000313" key="10">
    <source>
        <dbReference type="EMBL" id="KAF5381372.1"/>
    </source>
</evidence>
<evidence type="ECO:0000256" key="9">
    <source>
        <dbReference type="SAM" id="Phobius"/>
    </source>
</evidence>
<proteinExistence type="inferred from homology"/>
<keyword evidence="5" id="KW-0294">Fucose metabolism</keyword>
<dbReference type="OrthoDB" id="2559662at2759"/>
<dbReference type="GO" id="GO:0006004">
    <property type="term" value="P:fucose metabolic process"/>
    <property type="evidence" value="ECO:0007669"/>
    <property type="project" value="UniProtKB-KW"/>
</dbReference>
<evidence type="ECO:0000313" key="11">
    <source>
        <dbReference type="Proteomes" id="UP000565441"/>
    </source>
</evidence>
<keyword evidence="4" id="KW-0256">Endoplasmic reticulum</keyword>
<feature type="transmembrane region" description="Helical" evidence="9">
    <location>
        <begin position="59"/>
        <end position="79"/>
    </location>
</feature>
<keyword evidence="3" id="KW-0808">Transferase</keyword>
<dbReference type="EMBL" id="JAACJP010000011">
    <property type="protein sequence ID" value="KAF5381372.1"/>
    <property type="molecule type" value="Genomic_DNA"/>
</dbReference>
<keyword evidence="6" id="KW-0119">Carbohydrate metabolism</keyword>
<sequence length="474" mass="54348">MDLWRGISRRLMASPDRRYPEEDYELLATEESIPRVNGAARRRPSRLQACLHHITLRRIILFVALIPVMLAIGVLWSGIPPSYKDIRVFERHLPQHNVTQALSEHRSYLRFPDHIWGHGLNNVLQEALLMHYVAYMSNRSFVFEDYVWSHSPFPYTLYDFALRPARIPLNAFISGPTAGGPMPHSTAISAEFWESVCPPEKRRTISSKDTPNDAQGSVILDWWVTRLQDVLDECVEIDSSEKVIFDFPFFDSDRVVSLWPGISTSPILTDYLWSPLVQSAVLRNFPVFQPASAKALYDVSSNATLPGLVALHLRRGDYRRHCPRLAGWQARYNGLNQLPALPDKFDPTPYEFKSEAYNDYYMEHCLPTVEQLVERLRALRKEHLGLRRVYVLTNAWGWWLNGLKEALQEDGWDDLRSSHDLELDAAQNYVAMAVDMAIAERAEVFVGNGFSSLSSNIVMLRMAKGLELSSNRFL</sequence>
<keyword evidence="9" id="KW-0472">Membrane</keyword>
<reference evidence="10 11" key="1">
    <citation type="journal article" date="2020" name="ISME J.">
        <title>Uncovering the hidden diversity of litter-decomposition mechanisms in mushroom-forming fungi.</title>
        <authorList>
            <person name="Floudas D."/>
            <person name="Bentzer J."/>
            <person name="Ahren D."/>
            <person name="Johansson T."/>
            <person name="Persson P."/>
            <person name="Tunlid A."/>
        </authorList>
    </citation>
    <scope>NUCLEOTIDE SEQUENCE [LARGE SCALE GENOMIC DNA]</scope>
    <source>
        <strain evidence="10 11">CBS 661.87</strain>
    </source>
</reference>
<dbReference type="Pfam" id="PF10250">
    <property type="entry name" value="O-FucT"/>
    <property type="match status" value="1"/>
</dbReference>
<evidence type="ECO:0000256" key="4">
    <source>
        <dbReference type="ARBA" id="ARBA00022824"/>
    </source>
</evidence>
<keyword evidence="9" id="KW-1133">Transmembrane helix</keyword>
<accession>A0A8H5HDM6</accession>
<dbReference type="Proteomes" id="UP000565441">
    <property type="component" value="Unassembled WGS sequence"/>
</dbReference>
<dbReference type="PANTHER" id="PTHR13398:SF0">
    <property type="entry name" value="GDP-FUCOSE PROTEIN O-FUCOSYLTRANSFERASE 2"/>
    <property type="match status" value="1"/>
</dbReference>